<evidence type="ECO:0000256" key="3">
    <source>
        <dbReference type="ARBA" id="ARBA00012706"/>
    </source>
</evidence>
<evidence type="ECO:0000256" key="5">
    <source>
        <dbReference type="ARBA" id="ARBA00023295"/>
    </source>
</evidence>
<comment type="similarity">
    <text evidence="2">Belongs to the glycosyl hydrolase 5 (cellulase A) family.</text>
</comment>
<dbReference type="AlphaFoldDB" id="A0AAV8QS86"/>
<dbReference type="EMBL" id="JAQQAF010000005">
    <property type="protein sequence ID" value="KAJ8484235.1"/>
    <property type="molecule type" value="Genomic_DNA"/>
</dbReference>
<evidence type="ECO:0000256" key="1">
    <source>
        <dbReference type="ARBA" id="ARBA00001678"/>
    </source>
</evidence>
<accession>A0AAV8QS86</accession>
<dbReference type="InterPro" id="IPR017853">
    <property type="entry name" value="GH"/>
</dbReference>
<evidence type="ECO:0000313" key="7">
    <source>
        <dbReference type="EMBL" id="KAJ8484235.1"/>
    </source>
</evidence>
<gene>
    <name evidence="7" type="ORF">OPV22_016720</name>
</gene>
<dbReference type="Pfam" id="PF26410">
    <property type="entry name" value="GH5_mannosidase"/>
    <property type="match status" value="1"/>
</dbReference>
<dbReference type="InterPro" id="IPR001547">
    <property type="entry name" value="Glyco_hydro_5"/>
</dbReference>
<dbReference type="PANTHER" id="PTHR31451">
    <property type="match status" value="1"/>
</dbReference>
<dbReference type="InterPro" id="IPR045053">
    <property type="entry name" value="MAN-like"/>
</dbReference>
<reference evidence="7 8" key="1">
    <citation type="submission" date="2022-12" db="EMBL/GenBank/DDBJ databases">
        <title>Chromosome-scale assembly of the Ensete ventricosum genome.</title>
        <authorList>
            <person name="Dussert Y."/>
            <person name="Stocks J."/>
            <person name="Wendawek A."/>
            <person name="Woldeyes F."/>
            <person name="Nichols R.A."/>
            <person name="Borrell J.S."/>
        </authorList>
    </citation>
    <scope>NUCLEOTIDE SEQUENCE [LARGE SCALE GENOMIC DNA]</scope>
    <source>
        <strain evidence="8">cv. Maze</strain>
        <tissue evidence="7">Seeds</tissue>
    </source>
</reference>
<evidence type="ECO:0000259" key="6">
    <source>
        <dbReference type="Pfam" id="PF26410"/>
    </source>
</evidence>
<proteinExistence type="inferred from homology"/>
<dbReference type="Proteomes" id="UP001222027">
    <property type="component" value="Unassembled WGS sequence"/>
</dbReference>
<evidence type="ECO:0000256" key="2">
    <source>
        <dbReference type="ARBA" id="ARBA00005641"/>
    </source>
</evidence>
<sequence>MHNRLSSIHLFLCSVYFDGLRRVLTRIISITNGAYKDDPTIMAWELINEPRCQEDYSGKTVQEIGMEGFYGDSTPEKKHHNPGYQVGADFIGSSLIDEIDFATTIHAYPDIWLSEQNHGSQTAFVRRWMWCHWDDAMKTLKKPLVFAEFGKSKRSPRTSVMCT</sequence>
<comment type="caution">
    <text evidence="7">The sequence shown here is derived from an EMBL/GenBank/DDBJ whole genome shotgun (WGS) entry which is preliminary data.</text>
</comment>
<keyword evidence="5" id="KW-0326">Glycosidase</keyword>
<dbReference type="GO" id="GO:0016985">
    <property type="term" value="F:mannan endo-1,4-beta-mannosidase activity"/>
    <property type="evidence" value="ECO:0007669"/>
    <property type="project" value="UniProtKB-EC"/>
</dbReference>
<protein>
    <recommendedName>
        <fullName evidence="3">mannan endo-1,4-beta-mannosidase</fullName>
        <ecNumber evidence="3">3.2.1.78</ecNumber>
    </recommendedName>
</protein>
<feature type="domain" description="Glycoside hydrolase family 5" evidence="6">
    <location>
        <begin position="16"/>
        <end position="152"/>
    </location>
</feature>
<dbReference type="PANTHER" id="PTHR31451:SF59">
    <property type="entry name" value="MANNAN ENDO-1,4-BETA-MANNOSIDASE"/>
    <property type="match status" value="1"/>
</dbReference>
<dbReference type="Gene3D" id="3.20.20.80">
    <property type="entry name" value="Glycosidases"/>
    <property type="match status" value="1"/>
</dbReference>
<dbReference type="SUPFAM" id="SSF51445">
    <property type="entry name" value="(Trans)glycosidases"/>
    <property type="match status" value="1"/>
</dbReference>
<keyword evidence="8" id="KW-1185">Reference proteome</keyword>
<evidence type="ECO:0000313" key="8">
    <source>
        <dbReference type="Proteomes" id="UP001222027"/>
    </source>
</evidence>
<comment type="catalytic activity">
    <reaction evidence="1">
        <text>Random hydrolysis of (1-&gt;4)-beta-D-mannosidic linkages in mannans, galactomannans and glucomannans.</text>
        <dbReference type="EC" id="3.2.1.78"/>
    </reaction>
</comment>
<keyword evidence="4" id="KW-0378">Hydrolase</keyword>
<organism evidence="7 8">
    <name type="scientific">Ensete ventricosum</name>
    <name type="common">Abyssinian banana</name>
    <name type="synonym">Musa ensete</name>
    <dbReference type="NCBI Taxonomy" id="4639"/>
    <lineage>
        <taxon>Eukaryota</taxon>
        <taxon>Viridiplantae</taxon>
        <taxon>Streptophyta</taxon>
        <taxon>Embryophyta</taxon>
        <taxon>Tracheophyta</taxon>
        <taxon>Spermatophyta</taxon>
        <taxon>Magnoliopsida</taxon>
        <taxon>Liliopsida</taxon>
        <taxon>Zingiberales</taxon>
        <taxon>Musaceae</taxon>
        <taxon>Ensete</taxon>
    </lineage>
</organism>
<name>A0AAV8QS86_ENSVE</name>
<evidence type="ECO:0000256" key="4">
    <source>
        <dbReference type="ARBA" id="ARBA00022801"/>
    </source>
</evidence>
<dbReference type="EC" id="3.2.1.78" evidence="3"/>